<gene>
    <name evidence="2" type="ORF">cyc_07629</name>
</gene>
<reference evidence="2 3" key="1">
    <citation type="journal article" date="2016" name="BMC Genomics">
        <title>Comparative genomics reveals Cyclospora cayetanensis possesses coccidia-like metabolism and invasion components but unique surface antigens.</title>
        <authorList>
            <person name="Liu S."/>
            <person name="Wang L."/>
            <person name="Zheng H."/>
            <person name="Xu Z."/>
            <person name="Roellig D.M."/>
            <person name="Li N."/>
            <person name="Frace M.A."/>
            <person name="Tang K."/>
            <person name="Arrowood M.J."/>
            <person name="Moss D.M."/>
            <person name="Zhang L."/>
            <person name="Feng Y."/>
            <person name="Xiao L."/>
        </authorList>
    </citation>
    <scope>NUCLEOTIDE SEQUENCE [LARGE SCALE GENOMIC DNA]</scope>
    <source>
        <strain evidence="2 3">CHN_HEN01</strain>
    </source>
</reference>
<dbReference type="EMBL" id="JROU02000088">
    <property type="protein sequence ID" value="OEH80405.1"/>
    <property type="molecule type" value="Genomic_DNA"/>
</dbReference>
<name>A0A1D3DAC9_9EIME</name>
<keyword evidence="3" id="KW-1185">Reference proteome</keyword>
<dbReference type="InParanoid" id="A0A1D3DAC9"/>
<accession>A0A1D3DAC9</accession>
<organism evidence="2 3">
    <name type="scientific">Cyclospora cayetanensis</name>
    <dbReference type="NCBI Taxonomy" id="88456"/>
    <lineage>
        <taxon>Eukaryota</taxon>
        <taxon>Sar</taxon>
        <taxon>Alveolata</taxon>
        <taxon>Apicomplexa</taxon>
        <taxon>Conoidasida</taxon>
        <taxon>Coccidia</taxon>
        <taxon>Eucoccidiorida</taxon>
        <taxon>Eimeriorina</taxon>
        <taxon>Eimeriidae</taxon>
        <taxon>Cyclospora</taxon>
    </lineage>
</organism>
<comment type="caution">
    <text evidence="2">The sequence shown here is derived from an EMBL/GenBank/DDBJ whole genome shotgun (WGS) entry which is preliminary data.</text>
</comment>
<feature type="compositionally biased region" description="Polar residues" evidence="1">
    <location>
        <begin position="22"/>
        <end position="31"/>
    </location>
</feature>
<feature type="region of interest" description="Disordered" evidence="1">
    <location>
        <begin position="22"/>
        <end position="62"/>
    </location>
</feature>
<sequence length="239" mass="24334">MSQGCSVLEGKVAVAMKPDIAANSSVSSSPQLRPEGSSTSPSCPSESLPSKAPPSAHTGSSGRRWKHLLRVVEVREFSPYGSLISPRRADTDLGWVGGGVGRESSLEDPLEAPGSDLCLGFASGELSHPHRGLFSSSAEEDVDGVPRFLRRDVAAALAATAATDGGEATAGNGGVTALPAGLTLDQAITFGHGKFASRSLSSPRNSGSGAQAMQDFLKATDSDPGAAKAAEEVVTGWCA</sequence>
<evidence type="ECO:0000256" key="1">
    <source>
        <dbReference type="SAM" id="MobiDB-lite"/>
    </source>
</evidence>
<evidence type="ECO:0000313" key="2">
    <source>
        <dbReference type="EMBL" id="OEH80405.1"/>
    </source>
</evidence>
<dbReference type="Proteomes" id="UP000095192">
    <property type="component" value="Unassembled WGS sequence"/>
</dbReference>
<dbReference type="AlphaFoldDB" id="A0A1D3DAC9"/>
<protein>
    <submittedName>
        <fullName evidence="2">Uncharacterized protein</fullName>
    </submittedName>
</protein>
<proteinExistence type="predicted"/>
<feature type="compositionally biased region" description="Low complexity" evidence="1">
    <location>
        <begin position="34"/>
        <end position="50"/>
    </location>
</feature>
<evidence type="ECO:0000313" key="3">
    <source>
        <dbReference type="Proteomes" id="UP000095192"/>
    </source>
</evidence>
<dbReference type="VEuPathDB" id="ToxoDB:cyc_07629"/>